<sequence length="179" mass="20045">MAPRWPSHSEVLLSHIFTDLEVETWRSPEVALFTRLRDNWNLVPRQQHPTRGEHKARWMAKLLYTLKLAWMEQHIVFIPQGTIATRQQELKIGPQVRWRGHRSVGDQGAGAARCCPGLFSTKVPVGERRAFADAILEHKPAGLPMRAPLLRFGTGFGKPKSPALSLNTSLVDLAPSAAC</sequence>
<accession>A0AAD7W2D4</accession>
<comment type="caution">
    <text evidence="1">The sequence shown here is derived from an EMBL/GenBank/DDBJ whole genome shotgun (WGS) entry which is preliminary data.</text>
</comment>
<dbReference type="Proteomes" id="UP001221898">
    <property type="component" value="Unassembled WGS sequence"/>
</dbReference>
<dbReference type="EMBL" id="JAINUG010000344">
    <property type="protein sequence ID" value="KAJ8377659.1"/>
    <property type="molecule type" value="Genomic_DNA"/>
</dbReference>
<protein>
    <submittedName>
        <fullName evidence="1">Uncharacterized protein</fullName>
    </submittedName>
</protein>
<evidence type="ECO:0000313" key="1">
    <source>
        <dbReference type="EMBL" id="KAJ8377659.1"/>
    </source>
</evidence>
<name>A0AAD7W2D4_9TELE</name>
<organism evidence="1 2">
    <name type="scientific">Aldrovandia affinis</name>
    <dbReference type="NCBI Taxonomy" id="143900"/>
    <lineage>
        <taxon>Eukaryota</taxon>
        <taxon>Metazoa</taxon>
        <taxon>Chordata</taxon>
        <taxon>Craniata</taxon>
        <taxon>Vertebrata</taxon>
        <taxon>Euteleostomi</taxon>
        <taxon>Actinopterygii</taxon>
        <taxon>Neopterygii</taxon>
        <taxon>Teleostei</taxon>
        <taxon>Notacanthiformes</taxon>
        <taxon>Halosauridae</taxon>
        <taxon>Aldrovandia</taxon>
    </lineage>
</organism>
<dbReference type="AlphaFoldDB" id="A0AAD7W2D4"/>
<reference evidence="1" key="1">
    <citation type="journal article" date="2023" name="Science">
        <title>Genome structures resolve the early diversification of teleost fishes.</title>
        <authorList>
            <person name="Parey E."/>
            <person name="Louis A."/>
            <person name="Montfort J."/>
            <person name="Bouchez O."/>
            <person name="Roques C."/>
            <person name="Iampietro C."/>
            <person name="Lluch J."/>
            <person name="Castinel A."/>
            <person name="Donnadieu C."/>
            <person name="Desvignes T."/>
            <person name="Floi Bucao C."/>
            <person name="Jouanno E."/>
            <person name="Wen M."/>
            <person name="Mejri S."/>
            <person name="Dirks R."/>
            <person name="Jansen H."/>
            <person name="Henkel C."/>
            <person name="Chen W.J."/>
            <person name="Zahm M."/>
            <person name="Cabau C."/>
            <person name="Klopp C."/>
            <person name="Thompson A.W."/>
            <person name="Robinson-Rechavi M."/>
            <person name="Braasch I."/>
            <person name="Lecointre G."/>
            <person name="Bobe J."/>
            <person name="Postlethwait J.H."/>
            <person name="Berthelot C."/>
            <person name="Roest Crollius H."/>
            <person name="Guiguen Y."/>
        </authorList>
    </citation>
    <scope>NUCLEOTIDE SEQUENCE</scope>
    <source>
        <strain evidence="1">NC1722</strain>
    </source>
</reference>
<keyword evidence="2" id="KW-1185">Reference proteome</keyword>
<proteinExistence type="predicted"/>
<evidence type="ECO:0000313" key="2">
    <source>
        <dbReference type="Proteomes" id="UP001221898"/>
    </source>
</evidence>
<gene>
    <name evidence="1" type="ORF">AAFF_G00255040</name>
</gene>